<evidence type="ECO:0000256" key="1">
    <source>
        <dbReference type="ARBA" id="ARBA00006518"/>
    </source>
</evidence>
<dbReference type="PANTHER" id="PTHR16092:SF14">
    <property type="entry name" value="EXOCYST COMPLEX COMPONENT 1 ISOFORM X1"/>
    <property type="match status" value="1"/>
</dbReference>
<dbReference type="SMART" id="SM01313">
    <property type="entry name" value="Sec3-PIP2_bind"/>
    <property type="match status" value="1"/>
</dbReference>
<dbReference type="InterPro" id="IPR019160">
    <property type="entry name" value="Sec3_CC"/>
</dbReference>
<dbReference type="EMBL" id="JH930472">
    <property type="protein sequence ID" value="EKM55773.1"/>
    <property type="molecule type" value="Genomic_DNA"/>
</dbReference>
<dbReference type="Proteomes" id="UP000008370">
    <property type="component" value="Unassembled WGS sequence"/>
</dbReference>
<feature type="domain" description="Exocyst complex component Sec3 PIP2-binding N-terminal" evidence="7">
    <location>
        <begin position="41"/>
        <end position="125"/>
    </location>
</feature>
<keyword evidence="4 5" id="KW-0175">Coiled coil</keyword>
<protein>
    <recommendedName>
        <fullName evidence="7">Exocyst complex component Sec3 PIP2-binding N-terminal domain-containing protein</fullName>
    </recommendedName>
</protein>
<feature type="coiled-coil region" evidence="5">
    <location>
        <begin position="592"/>
        <end position="619"/>
    </location>
</feature>
<evidence type="ECO:0000256" key="4">
    <source>
        <dbReference type="ARBA" id="ARBA00023054"/>
    </source>
</evidence>
<dbReference type="KEGG" id="pco:PHACADRAFT_209301"/>
<evidence type="ECO:0000256" key="3">
    <source>
        <dbReference type="ARBA" id="ARBA00022483"/>
    </source>
</evidence>
<dbReference type="InterPro" id="IPR028258">
    <property type="entry name" value="Sec3-PIP2_bind"/>
</dbReference>
<dbReference type="GO" id="GO:0006887">
    <property type="term" value="P:exocytosis"/>
    <property type="evidence" value="ECO:0007669"/>
    <property type="project" value="UniProtKB-KW"/>
</dbReference>
<dbReference type="STRING" id="650164.K5VW38"/>
<dbReference type="Pfam" id="PF15277">
    <property type="entry name" value="Sec3-PIP2_bind"/>
    <property type="match status" value="1"/>
</dbReference>
<dbReference type="GO" id="GO:0005546">
    <property type="term" value="F:phosphatidylinositol-4,5-bisphosphate binding"/>
    <property type="evidence" value="ECO:0007669"/>
    <property type="project" value="TreeGrafter"/>
</dbReference>
<dbReference type="AlphaFoldDB" id="K5VW38"/>
<feature type="region of interest" description="Disordered" evidence="6">
    <location>
        <begin position="298"/>
        <end position="366"/>
    </location>
</feature>
<evidence type="ECO:0000256" key="6">
    <source>
        <dbReference type="SAM" id="MobiDB-lite"/>
    </source>
</evidence>
<dbReference type="GeneID" id="18912827"/>
<dbReference type="GO" id="GO:0005886">
    <property type="term" value="C:plasma membrane"/>
    <property type="evidence" value="ECO:0007669"/>
    <property type="project" value="TreeGrafter"/>
</dbReference>
<name>K5VW38_PHACS</name>
<sequence>MSAGDVRQRIITSVFSKLNAQGQQETYVSHVKIWEDAPEEGGKKPRYILIARSSDGGGYIHKAKLNSNDTFSVGKTWKLQDLRGVEVAYPLGFNITLARTYKWQTENEIEQANFVVALIRLFRTITRGSSLQIVGIRDPDTTPVKQPPPQSYMRMERAPTPPNGVPLQATPRRPYANGRSSEADGRPAQPEPPASVFSPPVPTPRAAARPRRPISPPTVRPESIDAAAMAYIAAEMPERSETPPARPRPATPSSQTSLVPPPSSLPSALRPGVGRARRPSNASSIRSFGSAAAAVSSQIPSVGLPSSPDRSAASTPAPVPQPPASAPPLPATLTPGSGTIRRPNGSAYPTPASSSLEVPVASTSSHSSSAGAISAYEASLEVTPRPLNLAIPTVESLRNRKPTVRPTDAQMSQGRREPNARVSFFDPANQAALDRLLSGDITFQDEWDEDAGDEVEVAEETARAMLSSVEEMLEGYEYASSDMLSSAGRGGINQMEARLIDELMALEKANIHSFIESDDRVNIVLKYLDDALKELDTLDSVIASYKIHLNAVNEDITFIQSQDRGLQVQTQNQRALLNELGDLLQTVDVDTRALLKLTQASLENNVEELEVAATQLYKALQSGKDRDMAATMERLEEYRTYNTQFCKRLHDFLKIMCTAQAEMLLGNHQGIIRPARGKPSISDHKQLENYLGRYGGLMLYLKEMDEVTYGKLCGEYFLTASKLYNTQVRAFLTACTDMIKKTGEDDFEGFGATSPTGNTGKAAAGVRRAGTLVRSPLEGRKQQRDKGDGDMRASDAFTVVLEAVGPVVYAEEEFIADFLQINDAALTFADYMGLENYFRRQAARSAGLSPNTLKLVRGAMDLIFGFLPAELKMWLDNALAKDKIQIVGMIVCSERFLTEAEERGNSFFLSLLEKQHMRMKTLYDRQVAEFLKEISETNLTSKKRNGVVTFVKVFPSYVGRIETLLIGADTLEIRQVVDASYSRIVEAMFAALKQMAKMDGEGEDKGQLNYHVIIIENMHYFIAEMSQLDIGSVASFLQRAQAIYDENLIAYTKLVLRRPFAKILEYFEGVERLLKTTAPTEVASNSSYSKSAVRKIIKEYDTKDLQKYVSALFKRVEKHFTEAADIATSEQASSSTGIAPGTVLVGVWKACEEELLRMTEFFNRKIAQCYANTGVTLEYTQNDIEAAFKRHRVAS</sequence>
<evidence type="ECO:0000256" key="2">
    <source>
        <dbReference type="ARBA" id="ARBA00022448"/>
    </source>
</evidence>
<organism evidence="8 9">
    <name type="scientific">Phanerochaete carnosa (strain HHB-10118-sp)</name>
    <name type="common">White-rot fungus</name>
    <name type="synonym">Peniophora carnosa</name>
    <dbReference type="NCBI Taxonomy" id="650164"/>
    <lineage>
        <taxon>Eukaryota</taxon>
        <taxon>Fungi</taxon>
        <taxon>Dikarya</taxon>
        <taxon>Basidiomycota</taxon>
        <taxon>Agaricomycotina</taxon>
        <taxon>Agaricomycetes</taxon>
        <taxon>Polyporales</taxon>
        <taxon>Phanerochaetaceae</taxon>
        <taxon>Phanerochaete</taxon>
    </lineage>
</organism>
<gene>
    <name evidence="8" type="ORF">PHACADRAFT_209301</name>
</gene>
<feature type="compositionally biased region" description="Pro residues" evidence="6">
    <location>
        <begin position="189"/>
        <end position="203"/>
    </location>
</feature>
<keyword evidence="3" id="KW-0268">Exocytosis</keyword>
<dbReference type="InParanoid" id="K5VW38"/>
<dbReference type="OrthoDB" id="27109at2759"/>
<evidence type="ECO:0000256" key="5">
    <source>
        <dbReference type="SAM" id="Coils"/>
    </source>
</evidence>
<feature type="region of interest" description="Disordered" evidence="6">
    <location>
        <begin position="136"/>
        <end position="224"/>
    </location>
</feature>
<comment type="similarity">
    <text evidence="1">Belongs to the SEC3 family.</text>
</comment>
<dbReference type="Gene3D" id="2.30.29.90">
    <property type="match status" value="1"/>
</dbReference>
<evidence type="ECO:0000313" key="9">
    <source>
        <dbReference type="Proteomes" id="UP000008370"/>
    </source>
</evidence>
<dbReference type="GO" id="GO:0000145">
    <property type="term" value="C:exocyst"/>
    <property type="evidence" value="ECO:0007669"/>
    <property type="project" value="InterPro"/>
</dbReference>
<dbReference type="CDD" id="cd13315">
    <property type="entry name" value="PH_Sec3"/>
    <property type="match status" value="1"/>
</dbReference>
<keyword evidence="2" id="KW-0813">Transport</keyword>
<dbReference type="RefSeq" id="XP_007396091.1">
    <property type="nucleotide sequence ID" value="XM_007396029.1"/>
</dbReference>
<evidence type="ECO:0000259" key="7">
    <source>
        <dbReference type="SMART" id="SM01313"/>
    </source>
</evidence>
<reference evidence="8 9" key="1">
    <citation type="journal article" date="2012" name="BMC Genomics">
        <title>Comparative genomics of the white-rot fungi, Phanerochaete carnosa and P. chrysosporium, to elucidate the genetic basis of the distinct wood types they colonize.</title>
        <authorList>
            <person name="Suzuki H."/>
            <person name="MacDonald J."/>
            <person name="Syed K."/>
            <person name="Salamov A."/>
            <person name="Hori C."/>
            <person name="Aerts A."/>
            <person name="Henrissat B."/>
            <person name="Wiebenga A."/>
            <person name="vanKuyk P.A."/>
            <person name="Barry K."/>
            <person name="Lindquist E."/>
            <person name="LaButti K."/>
            <person name="Lapidus A."/>
            <person name="Lucas S."/>
            <person name="Coutinho P."/>
            <person name="Gong Y."/>
            <person name="Samejima M."/>
            <person name="Mahadevan R."/>
            <person name="Abou-Zaid M."/>
            <person name="de Vries R.P."/>
            <person name="Igarashi K."/>
            <person name="Yadav J.S."/>
            <person name="Grigoriev I.V."/>
            <person name="Master E.R."/>
        </authorList>
    </citation>
    <scope>NUCLEOTIDE SEQUENCE [LARGE SCALE GENOMIC DNA]</scope>
    <source>
        <strain evidence="8 9">HHB-10118-sp</strain>
    </source>
</reference>
<dbReference type="Pfam" id="PF09763">
    <property type="entry name" value="Sec3_CC"/>
    <property type="match status" value="1"/>
</dbReference>
<keyword evidence="9" id="KW-1185">Reference proteome</keyword>
<evidence type="ECO:0000313" key="8">
    <source>
        <dbReference type="EMBL" id="EKM55773.1"/>
    </source>
</evidence>
<feature type="region of interest" description="Disordered" evidence="6">
    <location>
        <begin position="237"/>
        <end position="285"/>
    </location>
</feature>
<dbReference type="Pfam" id="PF20654">
    <property type="entry name" value="Sec3_C-term"/>
    <property type="match status" value="1"/>
</dbReference>
<accession>K5VW38</accession>
<dbReference type="GO" id="GO:0006893">
    <property type="term" value="P:Golgi to plasma membrane transport"/>
    <property type="evidence" value="ECO:0007669"/>
    <property type="project" value="TreeGrafter"/>
</dbReference>
<feature type="compositionally biased region" description="Pro residues" evidence="6">
    <location>
        <begin position="317"/>
        <end position="330"/>
    </location>
</feature>
<dbReference type="InterPro" id="IPR048628">
    <property type="entry name" value="Sec3_C"/>
</dbReference>
<proteinExistence type="inferred from homology"/>
<dbReference type="HOGENOM" id="CLU_002075_0_0_1"/>
<dbReference type="PANTHER" id="PTHR16092">
    <property type="entry name" value="SEC3/SYNTAXIN-RELATED"/>
    <property type="match status" value="1"/>
</dbReference>